<protein>
    <submittedName>
        <fullName evidence="2">Uroporphyrinogen-III synthase</fullName>
        <ecNumber evidence="2">4.2.1.75</ecNumber>
    </submittedName>
</protein>
<dbReference type="RefSeq" id="WP_305930063.1">
    <property type="nucleotide sequence ID" value="NZ_JAVAIL010000003.1"/>
</dbReference>
<name>A0ABT9H9B7_9SPHN</name>
<dbReference type="CDD" id="cd06578">
    <property type="entry name" value="HemD"/>
    <property type="match status" value="1"/>
</dbReference>
<accession>A0ABT9H9B7</accession>
<dbReference type="EMBL" id="JAVAIL010000003">
    <property type="protein sequence ID" value="MDP4539913.1"/>
    <property type="molecule type" value="Genomic_DNA"/>
</dbReference>
<dbReference type="Gene3D" id="3.40.50.10090">
    <property type="match status" value="2"/>
</dbReference>
<evidence type="ECO:0000313" key="3">
    <source>
        <dbReference type="Proteomes" id="UP001235664"/>
    </source>
</evidence>
<reference evidence="2 3" key="1">
    <citation type="submission" date="2023-08" db="EMBL/GenBank/DDBJ databases">
        <title>genomic of DY56.</title>
        <authorList>
            <person name="Wang Y."/>
        </authorList>
    </citation>
    <scope>NUCLEOTIDE SEQUENCE [LARGE SCALE GENOMIC DNA]</scope>
    <source>
        <strain evidence="2 3">DY56-A-20</strain>
    </source>
</reference>
<proteinExistence type="predicted"/>
<keyword evidence="3" id="KW-1185">Reference proteome</keyword>
<dbReference type="GO" id="GO:0004852">
    <property type="term" value="F:uroporphyrinogen-III synthase activity"/>
    <property type="evidence" value="ECO:0007669"/>
    <property type="project" value="UniProtKB-EC"/>
</dbReference>
<dbReference type="InterPro" id="IPR036108">
    <property type="entry name" value="4pyrrol_syn_uPrphyn_synt_sf"/>
</dbReference>
<dbReference type="EC" id="4.2.1.75" evidence="2"/>
<dbReference type="Proteomes" id="UP001235664">
    <property type="component" value="Unassembled WGS sequence"/>
</dbReference>
<evidence type="ECO:0000313" key="2">
    <source>
        <dbReference type="EMBL" id="MDP4539913.1"/>
    </source>
</evidence>
<dbReference type="Pfam" id="PF02602">
    <property type="entry name" value="HEM4"/>
    <property type="match status" value="1"/>
</dbReference>
<organism evidence="2 3">
    <name type="scientific">Qipengyuania benthica</name>
    <dbReference type="NCBI Taxonomy" id="3067651"/>
    <lineage>
        <taxon>Bacteria</taxon>
        <taxon>Pseudomonadati</taxon>
        <taxon>Pseudomonadota</taxon>
        <taxon>Alphaproteobacteria</taxon>
        <taxon>Sphingomonadales</taxon>
        <taxon>Erythrobacteraceae</taxon>
        <taxon>Qipengyuania</taxon>
    </lineage>
</organism>
<dbReference type="SUPFAM" id="SSF69618">
    <property type="entry name" value="HemD-like"/>
    <property type="match status" value="1"/>
</dbReference>
<feature type="domain" description="Tetrapyrrole biosynthesis uroporphyrinogen III synthase" evidence="1">
    <location>
        <begin position="16"/>
        <end position="218"/>
    </location>
</feature>
<gene>
    <name evidence="2" type="ORF">Q9K01_09780</name>
</gene>
<evidence type="ECO:0000259" key="1">
    <source>
        <dbReference type="Pfam" id="PF02602"/>
    </source>
</evidence>
<dbReference type="InterPro" id="IPR003754">
    <property type="entry name" value="4pyrrol_synth_uPrphyn_synth"/>
</dbReference>
<keyword evidence="2" id="KW-0456">Lyase</keyword>
<sequence length="242" mass="25453">MSATLFVFRPPPGWSATADAARELGLHVAGQPLSRIETVGWAAPDPSSFDAILVGSANVFRHGGEGLAQLTRLPVFAVGETTAATARAAGFAVERVGSGGLQTLLDGMQPARSRFLRLCGERRVPLAAPSGTAIVERVVYRAVDLPVERETRDQLAKGGVVVLHSGETARHFVAESTRLAIDRAKLTLVLIGPRLLERVGEGWRAVHIAPSADESALLASAEILCKEPNGADGEAHSADQAD</sequence>
<comment type="caution">
    <text evidence="2">The sequence shown here is derived from an EMBL/GenBank/DDBJ whole genome shotgun (WGS) entry which is preliminary data.</text>
</comment>